<evidence type="ECO:0000313" key="5">
    <source>
        <dbReference type="Proteomes" id="UP000283269"/>
    </source>
</evidence>
<keyword evidence="1" id="KW-0067">ATP-binding</keyword>
<keyword evidence="5" id="KW-1185">Reference proteome</keyword>
<comment type="caution">
    <text evidence="4">The sequence shown here is derived from an EMBL/GenBank/DDBJ whole genome shotgun (WGS) entry which is preliminary data.</text>
</comment>
<evidence type="ECO:0000256" key="1">
    <source>
        <dbReference type="RuleBase" id="RU363044"/>
    </source>
</evidence>
<keyword evidence="1" id="KW-0547">Nucleotide-binding</keyword>
<dbReference type="GO" id="GO:0000723">
    <property type="term" value="P:telomere maintenance"/>
    <property type="evidence" value="ECO:0007669"/>
    <property type="project" value="InterPro"/>
</dbReference>
<dbReference type="InterPro" id="IPR027417">
    <property type="entry name" value="P-loop_NTPase"/>
</dbReference>
<keyword evidence="1" id="KW-0347">Helicase</keyword>
<dbReference type="SUPFAM" id="SSF52540">
    <property type="entry name" value="P-loop containing nucleoside triphosphate hydrolases"/>
    <property type="match status" value="1"/>
</dbReference>
<keyword evidence="1" id="KW-0234">DNA repair</keyword>
<dbReference type="GO" id="GO:0016787">
    <property type="term" value="F:hydrolase activity"/>
    <property type="evidence" value="ECO:0007669"/>
    <property type="project" value="UniProtKB-KW"/>
</dbReference>
<comment type="catalytic activity">
    <reaction evidence="1">
        <text>ATP + H2O = ADP + phosphate + H(+)</text>
        <dbReference type="Rhea" id="RHEA:13065"/>
        <dbReference type="ChEBI" id="CHEBI:15377"/>
        <dbReference type="ChEBI" id="CHEBI:15378"/>
        <dbReference type="ChEBI" id="CHEBI:30616"/>
        <dbReference type="ChEBI" id="CHEBI:43474"/>
        <dbReference type="ChEBI" id="CHEBI:456216"/>
        <dbReference type="EC" id="5.6.2.3"/>
    </reaction>
</comment>
<reference evidence="4 5" key="1">
    <citation type="journal article" date="2018" name="Evol. Lett.">
        <title>Horizontal gene cluster transfer increased hallucinogenic mushroom diversity.</title>
        <authorList>
            <person name="Reynolds H.T."/>
            <person name="Vijayakumar V."/>
            <person name="Gluck-Thaler E."/>
            <person name="Korotkin H.B."/>
            <person name="Matheny P.B."/>
            <person name="Slot J.C."/>
        </authorList>
    </citation>
    <scope>NUCLEOTIDE SEQUENCE [LARGE SCALE GENOMIC DNA]</scope>
    <source>
        <strain evidence="4 5">2631</strain>
    </source>
</reference>
<dbReference type="InParanoid" id="A0A409VNN3"/>
<dbReference type="Proteomes" id="UP000283269">
    <property type="component" value="Unassembled WGS sequence"/>
</dbReference>
<dbReference type="AlphaFoldDB" id="A0A409VNN3"/>
<accession>A0A409VNN3</accession>
<feature type="region of interest" description="Disordered" evidence="2">
    <location>
        <begin position="109"/>
        <end position="130"/>
    </location>
</feature>
<feature type="compositionally biased region" description="Polar residues" evidence="2">
    <location>
        <begin position="16"/>
        <end position="37"/>
    </location>
</feature>
<evidence type="ECO:0000256" key="2">
    <source>
        <dbReference type="SAM" id="MobiDB-lite"/>
    </source>
</evidence>
<dbReference type="EC" id="5.6.2.3" evidence="1"/>
<sequence>MPKSQSGLGTVKRDWSSNSVVSQPTKSSQEIPWSQSPPRAPAKKLTGSEERLRAIQEALSGYPPTVPPPLAPSKADNKRTSPNEEHATAPVVKRARRILPNDWHANDALSKQTLSSSSNSFSNKPKENIKSSFHASASSLTSTEKKKLAAVFLSQEQTQILKLVQEGDSVFYTGSAVEGTGKSVLLREIIKTLRKKYNKTPDVVAITASTGPFISDSYLPIYRDG</sequence>
<comment type="cofactor">
    <cofactor evidence="1">
        <name>Mg(2+)</name>
        <dbReference type="ChEBI" id="CHEBI:18420"/>
    </cofactor>
</comment>
<keyword evidence="1" id="KW-0233">DNA recombination</keyword>
<organism evidence="4 5">
    <name type="scientific">Psilocybe cyanescens</name>
    <dbReference type="NCBI Taxonomy" id="93625"/>
    <lineage>
        <taxon>Eukaryota</taxon>
        <taxon>Fungi</taxon>
        <taxon>Dikarya</taxon>
        <taxon>Basidiomycota</taxon>
        <taxon>Agaricomycotina</taxon>
        <taxon>Agaricomycetes</taxon>
        <taxon>Agaricomycetidae</taxon>
        <taxon>Agaricales</taxon>
        <taxon>Agaricineae</taxon>
        <taxon>Strophariaceae</taxon>
        <taxon>Psilocybe</taxon>
    </lineage>
</organism>
<feature type="domain" description="DNA helicase Pif1-like DEAD-box helicase" evidence="3">
    <location>
        <begin position="153"/>
        <end position="211"/>
    </location>
</feature>
<dbReference type="OrthoDB" id="432234at2759"/>
<dbReference type="InterPro" id="IPR010285">
    <property type="entry name" value="DNA_helicase_pif1-like_DEAD"/>
</dbReference>
<proteinExistence type="inferred from homology"/>
<feature type="compositionally biased region" description="Basic and acidic residues" evidence="2">
    <location>
        <begin position="75"/>
        <end position="87"/>
    </location>
</feature>
<evidence type="ECO:0000313" key="4">
    <source>
        <dbReference type="EMBL" id="PPQ67870.1"/>
    </source>
</evidence>
<dbReference type="EMBL" id="NHYD01003968">
    <property type="protein sequence ID" value="PPQ67870.1"/>
    <property type="molecule type" value="Genomic_DNA"/>
</dbReference>
<dbReference type="Gene3D" id="3.40.50.300">
    <property type="entry name" value="P-loop containing nucleotide triphosphate hydrolases"/>
    <property type="match status" value="1"/>
</dbReference>
<evidence type="ECO:0000259" key="3">
    <source>
        <dbReference type="Pfam" id="PF05970"/>
    </source>
</evidence>
<comment type="similarity">
    <text evidence="1">Belongs to the helicase family.</text>
</comment>
<keyword evidence="1" id="KW-0227">DNA damage</keyword>
<dbReference type="STRING" id="93625.A0A409VNN3"/>
<gene>
    <name evidence="4" type="ORF">CVT25_010309</name>
</gene>
<protein>
    <recommendedName>
        <fullName evidence="1">ATP-dependent DNA helicase</fullName>
        <ecNumber evidence="1">5.6.2.3</ecNumber>
    </recommendedName>
</protein>
<keyword evidence="1" id="KW-0378">Hydrolase</keyword>
<dbReference type="GO" id="GO:0006281">
    <property type="term" value="P:DNA repair"/>
    <property type="evidence" value="ECO:0007669"/>
    <property type="project" value="UniProtKB-KW"/>
</dbReference>
<dbReference type="GO" id="GO:0005524">
    <property type="term" value="F:ATP binding"/>
    <property type="evidence" value="ECO:0007669"/>
    <property type="project" value="UniProtKB-KW"/>
</dbReference>
<name>A0A409VNN3_PSICY</name>
<dbReference type="GO" id="GO:0006310">
    <property type="term" value="P:DNA recombination"/>
    <property type="evidence" value="ECO:0007669"/>
    <property type="project" value="UniProtKB-KW"/>
</dbReference>
<dbReference type="GO" id="GO:0043139">
    <property type="term" value="F:5'-3' DNA helicase activity"/>
    <property type="evidence" value="ECO:0007669"/>
    <property type="project" value="UniProtKB-EC"/>
</dbReference>
<dbReference type="Pfam" id="PF05970">
    <property type="entry name" value="PIF1"/>
    <property type="match status" value="1"/>
</dbReference>
<feature type="region of interest" description="Disordered" evidence="2">
    <location>
        <begin position="1"/>
        <end position="93"/>
    </location>
</feature>